<organism evidence="2 3">
    <name type="scientific">Thalassotalea castellviae</name>
    <dbReference type="NCBI Taxonomy" id="3075612"/>
    <lineage>
        <taxon>Bacteria</taxon>
        <taxon>Pseudomonadati</taxon>
        <taxon>Pseudomonadota</taxon>
        <taxon>Gammaproteobacteria</taxon>
        <taxon>Alteromonadales</taxon>
        <taxon>Colwelliaceae</taxon>
        <taxon>Thalassotalea</taxon>
    </lineage>
</organism>
<evidence type="ECO:0000313" key="2">
    <source>
        <dbReference type="EMBL" id="MDT0602187.1"/>
    </source>
</evidence>
<evidence type="ECO:0000256" key="1">
    <source>
        <dbReference type="SAM" id="Phobius"/>
    </source>
</evidence>
<feature type="transmembrane region" description="Helical" evidence="1">
    <location>
        <begin position="166"/>
        <end position="185"/>
    </location>
</feature>
<keyword evidence="1" id="KW-0812">Transmembrane</keyword>
<keyword evidence="1" id="KW-1133">Transmembrane helix</keyword>
<accession>A0ABU2ZW77</accession>
<feature type="transmembrane region" description="Helical" evidence="1">
    <location>
        <begin position="12"/>
        <end position="30"/>
    </location>
</feature>
<comment type="caution">
    <text evidence="2">The sequence shown here is derived from an EMBL/GenBank/DDBJ whole genome shotgun (WGS) entry which is preliminary data.</text>
</comment>
<keyword evidence="1" id="KW-0472">Membrane</keyword>
<protein>
    <submittedName>
        <fullName evidence="2">Uncharacterized protein</fullName>
    </submittedName>
</protein>
<feature type="transmembrane region" description="Helical" evidence="1">
    <location>
        <begin position="50"/>
        <end position="72"/>
    </location>
</feature>
<dbReference type="Proteomes" id="UP001266357">
    <property type="component" value="Unassembled WGS sequence"/>
</dbReference>
<evidence type="ECO:0000313" key="3">
    <source>
        <dbReference type="Proteomes" id="UP001266357"/>
    </source>
</evidence>
<gene>
    <name evidence="2" type="ORF">RM573_01100</name>
</gene>
<name>A0ABU2ZW77_9GAMM</name>
<feature type="transmembrane region" description="Helical" evidence="1">
    <location>
        <begin position="84"/>
        <end position="103"/>
    </location>
</feature>
<sequence>MTKNFKLFSESIILAAIPALGYWVAFVYELGYFNYFELPRSFIEIALNSVLLNSLSVVSGLFFFFIVFDFIRRAMSGVTEALRYILYRLLFVCFLVFGFGLIFDKPIEQIQVLLFIVATPIIFKDILWPLWSHRHIKGFGNKIAAARKQDLEFDSVTDKLVEKAGIAPFLIVIFIYLFSIFSYLAGGYQANKQEHFLTSKERPSFILVRKYNDKWLSLKVDVVSQEFHETYELIPSDKISVFSNTNIGKLKKRQKDNSTGGSGGGT</sequence>
<reference evidence="2 3" key="1">
    <citation type="submission" date="2023-09" db="EMBL/GenBank/DDBJ databases">
        <authorList>
            <person name="Rey-Velasco X."/>
        </authorList>
    </citation>
    <scope>NUCLEOTIDE SEQUENCE [LARGE SCALE GENOMIC DNA]</scope>
    <source>
        <strain evidence="2 3">W431</strain>
    </source>
</reference>
<dbReference type="RefSeq" id="WP_311575956.1">
    <property type="nucleotide sequence ID" value="NZ_JAVRIF010000001.1"/>
</dbReference>
<proteinExistence type="predicted"/>
<dbReference type="EMBL" id="JAVRIF010000001">
    <property type="protein sequence ID" value="MDT0602187.1"/>
    <property type="molecule type" value="Genomic_DNA"/>
</dbReference>
<keyword evidence="3" id="KW-1185">Reference proteome</keyword>